<dbReference type="CDD" id="cd07812">
    <property type="entry name" value="SRPBCC"/>
    <property type="match status" value="1"/>
</dbReference>
<dbReference type="Proteomes" id="UP000175835">
    <property type="component" value="Unassembled WGS sequence"/>
</dbReference>
<dbReference type="InterPro" id="IPR023393">
    <property type="entry name" value="START-like_dom_sf"/>
</dbReference>
<evidence type="ECO:0000313" key="2">
    <source>
        <dbReference type="Proteomes" id="UP000175835"/>
    </source>
</evidence>
<dbReference type="EMBL" id="LXLX01000021">
    <property type="protein sequence ID" value="OFD98123.1"/>
    <property type="molecule type" value="Genomic_DNA"/>
</dbReference>
<dbReference type="SUPFAM" id="SSF55961">
    <property type="entry name" value="Bet v1-like"/>
    <property type="match status" value="1"/>
</dbReference>
<reference evidence="1 2" key="1">
    <citation type="submission" date="2016-05" db="EMBL/GenBank/DDBJ databases">
        <title>Bacillus thuringiensis and Bacillus weihenstephanensis as novel biocontrol agents of wilt causing Verticillium species.</title>
        <authorList>
            <person name="Hollensteiner J."/>
            <person name="Wemheuer F."/>
            <person name="Harting R."/>
            <person name="Kolarzyk A."/>
            <person name="Diaz-Valerio S."/>
            <person name="Poehlein A."/>
            <person name="Brzuszkiewicz E."/>
            <person name="Nesemann K."/>
            <person name="Braus-Stromeyer S."/>
            <person name="Braus G."/>
            <person name="Daniel R."/>
            <person name="Liesegang H."/>
        </authorList>
    </citation>
    <scope>NUCLEOTIDE SEQUENCE [LARGE SCALE GENOMIC DNA]</scope>
    <source>
        <strain evidence="1 2">GOE11</strain>
    </source>
</reference>
<protein>
    <submittedName>
        <fullName evidence="1">3-isopropylmalate dehydrogenase</fullName>
    </submittedName>
</protein>
<dbReference type="RefSeq" id="WP_070146345.1">
    <property type="nucleotide sequence ID" value="NZ_LXLO01000022.1"/>
</dbReference>
<accession>A0A1E8BS86</accession>
<dbReference type="AlphaFoldDB" id="A0A1E8BS86"/>
<dbReference type="Gene3D" id="3.30.530.20">
    <property type="match status" value="1"/>
</dbReference>
<proteinExistence type="predicted"/>
<organism evidence="1 2">
    <name type="scientific">Bacillus mycoides</name>
    <dbReference type="NCBI Taxonomy" id="1405"/>
    <lineage>
        <taxon>Bacteria</taxon>
        <taxon>Bacillati</taxon>
        <taxon>Bacillota</taxon>
        <taxon>Bacilli</taxon>
        <taxon>Bacillales</taxon>
        <taxon>Bacillaceae</taxon>
        <taxon>Bacillus</taxon>
        <taxon>Bacillus cereus group</taxon>
    </lineage>
</organism>
<dbReference type="InterPro" id="IPR019587">
    <property type="entry name" value="Polyketide_cyclase/dehydratase"/>
</dbReference>
<gene>
    <name evidence="1" type="ORF">BWGOE11_14890</name>
</gene>
<name>A0A1E8BS86_BACMY</name>
<comment type="caution">
    <text evidence="1">The sequence shown here is derived from an EMBL/GenBank/DDBJ whole genome shotgun (WGS) entry which is preliminary data.</text>
</comment>
<evidence type="ECO:0000313" key="1">
    <source>
        <dbReference type="EMBL" id="OFD98123.1"/>
    </source>
</evidence>
<sequence length="158" mass="18396">MSFAIEIVIPAPIDVVFDYVNNDEKIMEWSTFMVENRYPPNVDVNNPREGDKYISVQKMGKKIYEFEAEILECEAPYIVSIGCEMNQGYTAATYMLEEDEEGTSLTLILEFEPKNFLYKIMYKLTGWMTRAVYMGEMERLAECVDAAHSKKKDYNFVK</sequence>
<dbReference type="Pfam" id="PF10604">
    <property type="entry name" value="Polyketide_cyc2"/>
    <property type="match status" value="1"/>
</dbReference>
<dbReference type="PATRIC" id="fig|86662.28.peg.1488"/>